<gene>
    <name evidence="2" type="ORF">AKJ62_01955</name>
</gene>
<dbReference type="EMBL" id="LHXL01000016">
    <property type="protein sequence ID" value="KXA89999.1"/>
    <property type="molecule type" value="Genomic_DNA"/>
</dbReference>
<dbReference type="Proteomes" id="UP000070589">
    <property type="component" value="Unassembled WGS sequence"/>
</dbReference>
<keyword evidence="1" id="KW-1133">Transmembrane helix</keyword>
<keyword evidence="3" id="KW-1185">Reference proteome</keyword>
<keyword evidence="1" id="KW-0812">Transmembrane</keyword>
<organism evidence="2 3">
    <name type="scientific">candidate division MSBL1 archaeon SCGC-AAA259D14</name>
    <dbReference type="NCBI Taxonomy" id="1698261"/>
    <lineage>
        <taxon>Archaea</taxon>
        <taxon>Methanobacteriati</taxon>
        <taxon>Methanobacteriota</taxon>
        <taxon>candidate division MSBL1</taxon>
    </lineage>
</organism>
<protein>
    <submittedName>
        <fullName evidence="2">Uncharacterized protein</fullName>
    </submittedName>
</protein>
<evidence type="ECO:0000256" key="1">
    <source>
        <dbReference type="SAM" id="Phobius"/>
    </source>
</evidence>
<reference evidence="2 3" key="1">
    <citation type="journal article" date="2016" name="Sci. Rep.">
        <title>Metabolic traits of an uncultured archaeal lineage -MSBL1- from brine pools of the Red Sea.</title>
        <authorList>
            <person name="Mwirichia R."/>
            <person name="Alam I."/>
            <person name="Rashid M."/>
            <person name="Vinu M."/>
            <person name="Ba-Alawi W."/>
            <person name="Anthony Kamau A."/>
            <person name="Kamanda Ngugi D."/>
            <person name="Goker M."/>
            <person name="Klenk H.P."/>
            <person name="Bajic V."/>
            <person name="Stingl U."/>
        </authorList>
    </citation>
    <scope>NUCLEOTIDE SEQUENCE [LARGE SCALE GENOMIC DNA]</scope>
    <source>
        <strain evidence="2">SCGC-AAA259D14</strain>
    </source>
</reference>
<accession>A0A133U728</accession>
<evidence type="ECO:0000313" key="3">
    <source>
        <dbReference type="Proteomes" id="UP000070589"/>
    </source>
</evidence>
<feature type="transmembrane region" description="Helical" evidence="1">
    <location>
        <begin position="12"/>
        <end position="32"/>
    </location>
</feature>
<proteinExistence type="predicted"/>
<feature type="transmembrane region" description="Helical" evidence="1">
    <location>
        <begin position="38"/>
        <end position="58"/>
    </location>
</feature>
<evidence type="ECO:0000313" key="2">
    <source>
        <dbReference type="EMBL" id="KXA89999.1"/>
    </source>
</evidence>
<keyword evidence="1" id="KW-0472">Membrane</keyword>
<dbReference type="AlphaFoldDB" id="A0A133U728"/>
<sequence>MQTEKKILSAEIILVIAIILGIAHAGAAAKGVEPAGEILGGITIILMIISAGVGFWGYRGLK</sequence>
<comment type="caution">
    <text evidence="2">The sequence shown here is derived from an EMBL/GenBank/DDBJ whole genome shotgun (WGS) entry which is preliminary data.</text>
</comment>
<name>A0A133U728_9EURY</name>